<dbReference type="Pfam" id="PF05433">
    <property type="entry name" value="Rick_17kDa_Anti"/>
    <property type="match status" value="1"/>
</dbReference>
<keyword evidence="2" id="KW-0732">Signal</keyword>
<organism evidence="7 8">
    <name type="scientific">Bordetella petrii (strain ATCC BAA-461 / DSM 12804 / CCUG 43448 / CIP 107267 / Se-1111R)</name>
    <dbReference type="NCBI Taxonomy" id="340100"/>
    <lineage>
        <taxon>Bacteria</taxon>
        <taxon>Pseudomonadati</taxon>
        <taxon>Pseudomonadota</taxon>
        <taxon>Betaproteobacteria</taxon>
        <taxon>Burkholderiales</taxon>
        <taxon>Alcaligenaceae</taxon>
        <taxon>Bordetella</taxon>
    </lineage>
</organism>
<gene>
    <name evidence="7" type="ordered locus">Bpet0579</name>
</gene>
<evidence type="ECO:0000259" key="6">
    <source>
        <dbReference type="Pfam" id="PF05433"/>
    </source>
</evidence>
<dbReference type="GO" id="GO:0009279">
    <property type="term" value="C:cell outer membrane"/>
    <property type="evidence" value="ECO:0007669"/>
    <property type="project" value="UniProtKB-SubCell"/>
</dbReference>
<evidence type="ECO:0000313" key="7">
    <source>
        <dbReference type="EMBL" id="CAP40911.1"/>
    </source>
</evidence>
<dbReference type="KEGG" id="bpt:Bpet0579"/>
<feature type="domain" description="Glycine zipper 2TM" evidence="6">
    <location>
        <begin position="88"/>
        <end position="128"/>
    </location>
</feature>
<keyword evidence="5" id="KW-0449">Lipoprotein</keyword>
<keyword evidence="4" id="KW-0564">Palmitate</keyword>
<evidence type="ECO:0000256" key="3">
    <source>
        <dbReference type="ARBA" id="ARBA00023136"/>
    </source>
</evidence>
<evidence type="ECO:0000256" key="2">
    <source>
        <dbReference type="ARBA" id="ARBA00022729"/>
    </source>
</evidence>
<comment type="subcellular location">
    <subcellularLocation>
        <location evidence="1">Cell outer membrane</location>
        <topology evidence="1">Lipid-anchor</topology>
    </subcellularLocation>
</comment>
<keyword evidence="8" id="KW-1185">Reference proteome</keyword>
<dbReference type="STRING" id="94624.Bpet0579"/>
<evidence type="ECO:0000256" key="1">
    <source>
        <dbReference type="ARBA" id="ARBA00004459"/>
    </source>
</evidence>
<protein>
    <submittedName>
        <fullName evidence="7">Lipoprotein-like protein</fullName>
    </submittedName>
</protein>
<dbReference type="AlphaFoldDB" id="A9I1Y9"/>
<dbReference type="InterPro" id="IPR008816">
    <property type="entry name" value="Gly_zipper_2TM_dom"/>
</dbReference>
<dbReference type="eggNOG" id="COG3133">
    <property type="taxonomic scope" value="Bacteria"/>
</dbReference>
<dbReference type="InterPro" id="IPR051407">
    <property type="entry name" value="Bact_OM_lipoprot/Surf_antigen"/>
</dbReference>
<name>A9I1Y9_BORPD</name>
<dbReference type="PANTHER" id="PTHR35603">
    <property type="match status" value="1"/>
</dbReference>
<dbReference type="EMBL" id="AM902716">
    <property type="protein sequence ID" value="CAP40911.1"/>
    <property type="molecule type" value="Genomic_DNA"/>
</dbReference>
<reference evidence="7 8" key="1">
    <citation type="journal article" date="2008" name="BMC Genomics">
        <title>The missing link: Bordetella petrii is endowed with both the metabolic versatility of environmental bacteria and virulence traits of pathogenic Bordetellae.</title>
        <authorList>
            <person name="Gross R."/>
            <person name="Guzman C.A."/>
            <person name="Sebaihia M."/>
            <person name="Martins Dos Santos V.A."/>
            <person name="Pieper D.H."/>
            <person name="Koebnik R."/>
            <person name="Lechner M."/>
            <person name="Bartels D."/>
            <person name="Buhrmester J."/>
            <person name="Choudhuri J.V."/>
            <person name="Ebensen T."/>
            <person name="Gaigalat L."/>
            <person name="Herrmann S."/>
            <person name="Khachane A.N."/>
            <person name="Larisch C."/>
            <person name="Link S."/>
            <person name="Linke B."/>
            <person name="Meyer F."/>
            <person name="Mormann S."/>
            <person name="Nakunst D."/>
            <person name="Rueckert C."/>
            <person name="Schneiker-Bekel S."/>
            <person name="Schulze K."/>
            <person name="Vorhoelter F.J."/>
            <person name="Yevsa T."/>
            <person name="Engle J.T."/>
            <person name="Goldman W.E."/>
            <person name="Puehler A."/>
            <person name="Goebel U.B."/>
            <person name="Goesmann A."/>
            <person name="Bloecker H."/>
            <person name="Kaiser O."/>
            <person name="Martinez-Arias R."/>
        </authorList>
    </citation>
    <scope>NUCLEOTIDE SEQUENCE [LARGE SCALE GENOMIC DNA]</scope>
    <source>
        <strain evidence="8">ATCC BAA-461 / DSM 12804 / CCUG 43448 / CIP 107267 / Se-1111R</strain>
    </source>
</reference>
<dbReference type="PANTHER" id="PTHR35603:SF1">
    <property type="entry name" value="OUTER MEMBRANE LIPOPROTEIN SLYB"/>
    <property type="match status" value="1"/>
</dbReference>
<accession>A9I1Y9</accession>
<dbReference type="Proteomes" id="UP000001225">
    <property type="component" value="Chromosome"/>
</dbReference>
<evidence type="ECO:0000256" key="5">
    <source>
        <dbReference type="ARBA" id="ARBA00023288"/>
    </source>
</evidence>
<evidence type="ECO:0000313" key="8">
    <source>
        <dbReference type="Proteomes" id="UP000001225"/>
    </source>
</evidence>
<keyword evidence="3" id="KW-0472">Membrane</keyword>
<evidence type="ECO:0000256" key="4">
    <source>
        <dbReference type="ARBA" id="ARBA00023139"/>
    </source>
</evidence>
<proteinExistence type="predicted"/>
<sequence length="179" mass="17922">MHKIVVTYEGVHMSQTLSSPVMAPRAGRWLAVAAVVASMAVLGGCANRSASSGVYSYDQAQREQIVRIGTVTGVRPITIQDDKSSGVGMIAGGALGGVAGNAVGGGTGRALATVGGAILGALAGNAVENRAGRASGLEITVRLDNGETRVVAQEADVPISVGQRVQVISGAGPTRVAPY</sequence>